<proteinExistence type="predicted"/>
<evidence type="ECO:0000256" key="1">
    <source>
        <dbReference type="SAM" id="MobiDB-lite"/>
    </source>
</evidence>
<dbReference type="Proteomes" id="UP001153076">
    <property type="component" value="Unassembled WGS sequence"/>
</dbReference>
<dbReference type="EMBL" id="JAKOGI010001609">
    <property type="protein sequence ID" value="KAJ8424761.1"/>
    <property type="molecule type" value="Genomic_DNA"/>
</dbReference>
<keyword evidence="3" id="KW-1185">Reference proteome</keyword>
<comment type="caution">
    <text evidence="2">The sequence shown here is derived from an EMBL/GenBank/DDBJ whole genome shotgun (WGS) entry which is preliminary data.</text>
</comment>
<gene>
    <name evidence="2" type="ORF">Cgig2_032278</name>
</gene>
<evidence type="ECO:0000313" key="3">
    <source>
        <dbReference type="Proteomes" id="UP001153076"/>
    </source>
</evidence>
<evidence type="ECO:0000313" key="2">
    <source>
        <dbReference type="EMBL" id="KAJ8424761.1"/>
    </source>
</evidence>
<dbReference type="OrthoDB" id="1740536at2759"/>
<name>A0A9Q1JLF9_9CARY</name>
<feature type="region of interest" description="Disordered" evidence="1">
    <location>
        <begin position="52"/>
        <end position="99"/>
    </location>
</feature>
<reference evidence="2" key="1">
    <citation type="submission" date="2022-04" db="EMBL/GenBank/DDBJ databases">
        <title>Carnegiea gigantea Genome sequencing and assembly v2.</title>
        <authorList>
            <person name="Copetti D."/>
            <person name="Sanderson M.J."/>
            <person name="Burquez A."/>
            <person name="Wojciechowski M.F."/>
        </authorList>
    </citation>
    <scope>NUCLEOTIDE SEQUENCE</scope>
    <source>
        <strain evidence="2">SGP5-SGP5p</strain>
        <tissue evidence="2">Aerial part</tissue>
    </source>
</reference>
<sequence>MVDALKNFMSTMMHTIMQQVSKQVKKAVEVASSARPLPCFERIRERTKTVPLGSTPNIATVQAIDGRPGQLRPRHRMQHTPDEQPGSRSKSRPRGLRVRDHPMLKRLPPMTLAPKCHNAQKYYEFYEQNGHMTRGPWFLLKEHEPTRLEPRDEECSTEVVATVSGGYAEGIPRSAWKAQLRGVRDDLDVDFLVIDIPMTYNVILRRPTLHRVKAVITPTCSSFSLKLMMEVLARYKEINVRLPNATLLTFSPWLIGRPGRELY</sequence>
<organism evidence="2 3">
    <name type="scientific">Carnegiea gigantea</name>
    <dbReference type="NCBI Taxonomy" id="171969"/>
    <lineage>
        <taxon>Eukaryota</taxon>
        <taxon>Viridiplantae</taxon>
        <taxon>Streptophyta</taxon>
        <taxon>Embryophyta</taxon>
        <taxon>Tracheophyta</taxon>
        <taxon>Spermatophyta</taxon>
        <taxon>Magnoliopsida</taxon>
        <taxon>eudicotyledons</taxon>
        <taxon>Gunneridae</taxon>
        <taxon>Pentapetalae</taxon>
        <taxon>Caryophyllales</taxon>
        <taxon>Cactineae</taxon>
        <taxon>Cactaceae</taxon>
        <taxon>Cactoideae</taxon>
        <taxon>Echinocereeae</taxon>
        <taxon>Carnegiea</taxon>
    </lineage>
</organism>
<accession>A0A9Q1JLF9</accession>
<dbReference type="AlphaFoldDB" id="A0A9Q1JLF9"/>
<protein>
    <submittedName>
        <fullName evidence="2">Uncharacterized protein</fullName>
    </submittedName>
</protein>